<sequence length="1607" mass="195888">MINNVKKIKFLKKVIYRENNKKKRIYNFKTTYRNNLYNEKITLLYKNKELIQIIEFSKKEKSLFLFDNNLKINENEIKHFSHKKQSKLDQYDDNYLKKRNNENNVNSENVKITNTEIISNTYEEEKKRNKKILVQKVNEKNNMLIMESKKNLKKKLNNIENICEIYNNLTYDKKKEASGKKHRNLYDISIKKNFNTVQKYMNTFEKNENKKNKLIIKYEMNDVNNLTIILDKCQKYNYVNYNLFDDICNFIRKKENVEFRKLIIISNIFIKLDYFNIEYFNYLFWEFLNMYTIPNRDLISMFCIFSNLKNINMYNILCLYKFNFIILHRLYSFSIYQLYNILNSYLKIHKNINKIKENVKDLSDGYIIFGDNSINKKYNNDDNQNKKINSESFKIFYKINFENKKNKKNSIDFIFFLVECLKKRKVVIENINRLVNIYDCLNVFFFSYIKDKIGCFFLKKIKSEYIIFNRKERKFLYKKRDDILQKYQKENENKIYQIECSKKNKSYDKYNSKSNLNKKNILNDNINNETKNILNRTNLNSNNLNNGFNNKLNDHSIKNSEIIQMKLIKKMKKKLSARIFIPFIKICDHNYCNDDNNNNNKLFDFFYYNYKYMNLKFDEKSLLITLSCFSKKSKILNDEVLSMLTLLIESKINYFKSEQIVDIMNSFSNIKNNKISNNILNFLIRFLFNNNKIIYLKDEQIKILLNTLIKKKYFINEDAVHFISNFVMNHKPHYKNLNNAHHYLFFHFHFNKLNNDFLNSLYCSLLNKNNIKFEELNKILSSTLIIPHNIKYQKEIFRLIDSSTLSILKKIYLKNSLVLKELNNIVDFIFYFNSLITSNVFKDYYCNIKKKKIISNNEKIIFINSTRNYNGVKKKNYNVIENNKKNYLFFLGKNYSNKRKLLNYYSYNSYNQIYSLVFSFNLRIFILIKKIFEKFLKLENSVTIKNSIIILLIKALSNLHELKIKTLKKKKSYTYFCINKKMKCRKNKITNNYFLKIINDINQNILFFLSKQNEEKIFFCNFYMLKNNYIFNDLNDKKSIYSYLKNKTDQIKNNKINIYNIILLMNFLSSYKIDEIILKKRCLRIKESSVYQNEERKNFDEIEKSLINNFLKCQKSKSFEEKREQLISVIYNEKKRKKSSLRNVIKKFFLTYKYKGCNYLEKFKYKKNLYINKIFINLERKMIKRRIQKLDDMMKLNSSFKNINKYNKFLICKFLKSWKKKKKYLILKSTNMSEYIKPNDLIELLFSTIIIFIRHFINNNFKKEKFSIYEKLIVFILDKMILLKKPKIINLSYHLYFKFILCINSLKYVFLKLFQKYFHILMYWKNIMYKNIGSKKTFKNYFDYTQSELTNQNEKLNLLRLSINDSDKKIKDFQESSLINRNSQLENHKSSYINLLNFPCISQTIYKYKLKNNNYSFEDDYFFKSYSLYRNIVHHNIYEEYSYLQNSSHKLYLHCMLLMRLMKKKSEKKKKKKRFIDKFKSKKKMKSIIFKSDFKIINVKKIELFHNHLIMIEVNKSNRTETKTFFFFVYSYFNLISLTKNRKDRNPIERNEKTFFKREMALILFLVQIILRRKFLTEINLIPICSEELNDIRNRNNLYLYLTKLLR</sequence>
<organism evidence="1 2">
    <name type="scientific">Plasmodium relictum</name>
    <dbReference type="NCBI Taxonomy" id="85471"/>
    <lineage>
        <taxon>Eukaryota</taxon>
        <taxon>Sar</taxon>
        <taxon>Alveolata</taxon>
        <taxon>Apicomplexa</taxon>
        <taxon>Aconoidasida</taxon>
        <taxon>Haemosporida</taxon>
        <taxon>Plasmodiidae</taxon>
        <taxon>Plasmodium</taxon>
        <taxon>Plasmodium (Haemamoeba)</taxon>
    </lineage>
</organism>
<proteinExistence type="predicted"/>
<dbReference type="OrthoDB" id="372478at2759"/>
<reference evidence="1 2" key="1">
    <citation type="submission" date="2015-04" db="EMBL/GenBank/DDBJ databases">
        <authorList>
            <consortium name="Pathogen Informatics"/>
        </authorList>
    </citation>
    <scope>NUCLEOTIDE SEQUENCE [LARGE SCALE GENOMIC DNA]</scope>
    <source>
        <strain evidence="1 2">SGS1</strain>
    </source>
</reference>
<keyword evidence="2" id="KW-1185">Reference proteome</keyword>
<dbReference type="EMBL" id="LN835309">
    <property type="protein sequence ID" value="CRH02672.1"/>
    <property type="molecule type" value="Genomic_DNA"/>
</dbReference>
<dbReference type="KEGG" id="prel:PRELSG_1440600"/>
<dbReference type="VEuPathDB" id="PlasmoDB:PRELSG_1440600"/>
<dbReference type="OMA" id="NFYMLKN"/>
<dbReference type="GeneID" id="39738838"/>
<dbReference type="RefSeq" id="XP_028535192.1">
    <property type="nucleotide sequence ID" value="XM_028679483.1"/>
</dbReference>
<name>A0A1J1HCJ0_PLARL</name>
<gene>
    <name evidence="1" type="ORF">PRELSG_1440600</name>
</gene>
<protein>
    <submittedName>
        <fullName evidence="1">Uncharacterized protein</fullName>
    </submittedName>
</protein>
<evidence type="ECO:0000313" key="2">
    <source>
        <dbReference type="Proteomes" id="UP000220158"/>
    </source>
</evidence>
<accession>A0A1J1HCJ0</accession>
<dbReference type="Proteomes" id="UP000220158">
    <property type="component" value="Chromosome 14"/>
</dbReference>
<evidence type="ECO:0000313" key="1">
    <source>
        <dbReference type="EMBL" id="CRH02672.1"/>
    </source>
</evidence>